<feature type="non-terminal residue" evidence="2">
    <location>
        <position position="1"/>
    </location>
</feature>
<gene>
    <name evidence="2" type="ORF">H6A60_12675</name>
</gene>
<reference evidence="2 3" key="1">
    <citation type="journal article" date="2021" name="Sci. Rep.">
        <title>The distribution of antibiotic resistance genes in chicken gut microbiota commensals.</title>
        <authorList>
            <person name="Juricova H."/>
            <person name="Matiasovicova J."/>
            <person name="Kubasova T."/>
            <person name="Cejkova D."/>
            <person name="Rychlik I."/>
        </authorList>
    </citation>
    <scope>NUCLEOTIDE SEQUENCE [LARGE SCALE GENOMIC DNA]</scope>
    <source>
        <strain evidence="2 3">An829</strain>
    </source>
</reference>
<keyword evidence="3" id="KW-1185">Reference proteome</keyword>
<evidence type="ECO:0000313" key="3">
    <source>
        <dbReference type="Proteomes" id="UP000715095"/>
    </source>
</evidence>
<dbReference type="Proteomes" id="UP000715095">
    <property type="component" value="Unassembled WGS sequence"/>
</dbReference>
<organism evidence="2 3">
    <name type="scientific">Sutterella massiliensis</name>
    <dbReference type="NCBI Taxonomy" id="1816689"/>
    <lineage>
        <taxon>Bacteria</taxon>
        <taxon>Pseudomonadati</taxon>
        <taxon>Pseudomonadota</taxon>
        <taxon>Betaproteobacteria</taxon>
        <taxon>Burkholderiales</taxon>
        <taxon>Sutterellaceae</taxon>
        <taxon>Sutterella</taxon>
    </lineage>
</organism>
<dbReference type="Pfam" id="PF17425">
    <property type="entry name" value="Arylsulfotran_N"/>
    <property type="match status" value="1"/>
</dbReference>
<dbReference type="Gene3D" id="2.60.40.3100">
    <property type="entry name" value="Arylsulphate sulphotransferase monomer, N-terminal domain"/>
    <property type="match status" value="1"/>
</dbReference>
<feature type="non-terminal residue" evidence="2">
    <location>
        <position position="127"/>
    </location>
</feature>
<accession>A0ABS2DVK7</accession>
<dbReference type="EMBL" id="JACJJC010000328">
    <property type="protein sequence ID" value="MBM6705319.1"/>
    <property type="molecule type" value="Genomic_DNA"/>
</dbReference>
<sequence>YKVSDRRVRTYAGIPVFGLYPDYVNTVEVSYTLVENGENPKTERVEKETYKIYASPVFVEADGTDMQKHAMFNAKVEKVEKKFADRLYLLNNILENNPRGGRATWNNPTGGALQWSGSPEVGIIDTA</sequence>
<dbReference type="InterPro" id="IPR038477">
    <property type="entry name" value="ASST_N_sf"/>
</dbReference>
<evidence type="ECO:0000259" key="1">
    <source>
        <dbReference type="Pfam" id="PF17425"/>
    </source>
</evidence>
<dbReference type="InterPro" id="IPR035391">
    <property type="entry name" value="Arylsulfotran_N"/>
</dbReference>
<comment type="caution">
    <text evidence="2">The sequence shown here is derived from an EMBL/GenBank/DDBJ whole genome shotgun (WGS) entry which is preliminary data.</text>
</comment>
<name>A0ABS2DVK7_9BURK</name>
<proteinExistence type="predicted"/>
<feature type="domain" description="Arylsulfotransferase N-terminal" evidence="1">
    <location>
        <begin position="1"/>
        <end position="54"/>
    </location>
</feature>
<protein>
    <submittedName>
        <fullName evidence="2">Aryl-sulfate sulfotransferase</fullName>
    </submittedName>
</protein>
<evidence type="ECO:0000313" key="2">
    <source>
        <dbReference type="EMBL" id="MBM6705319.1"/>
    </source>
</evidence>